<dbReference type="Pfam" id="PF01609">
    <property type="entry name" value="DDE_Tnp_1"/>
    <property type="match status" value="1"/>
</dbReference>
<dbReference type="EMBL" id="JAFMYV010000003">
    <property type="protein sequence ID" value="MBO0936501.1"/>
    <property type="molecule type" value="Genomic_DNA"/>
</dbReference>
<evidence type="ECO:0000313" key="4">
    <source>
        <dbReference type="EMBL" id="MBO0936501.1"/>
    </source>
</evidence>
<protein>
    <submittedName>
        <fullName evidence="4">IS5 family transposase</fullName>
    </submittedName>
</protein>
<dbReference type="NCBIfam" id="NF033580">
    <property type="entry name" value="transpos_IS5_3"/>
    <property type="match status" value="1"/>
</dbReference>
<dbReference type="GO" id="GO:0006313">
    <property type="term" value="P:DNA transposition"/>
    <property type="evidence" value="ECO:0007669"/>
    <property type="project" value="InterPro"/>
</dbReference>
<evidence type="ECO:0000313" key="5">
    <source>
        <dbReference type="Proteomes" id="UP000664034"/>
    </source>
</evidence>
<evidence type="ECO:0000313" key="3">
    <source>
        <dbReference type="EMBL" id="MBO0936337.1"/>
    </source>
</evidence>
<keyword evidence="5" id="KW-1185">Reference proteome</keyword>
<dbReference type="InterPro" id="IPR025161">
    <property type="entry name" value="IS402-like_dom"/>
</dbReference>
<dbReference type="EMBL" id="JAFMYV010000003">
    <property type="protein sequence ID" value="MBO0936337.1"/>
    <property type="molecule type" value="Genomic_DNA"/>
</dbReference>
<feature type="domain" description="Transposase IS4-like" evidence="1">
    <location>
        <begin position="93"/>
        <end position="243"/>
    </location>
</feature>
<dbReference type="GO" id="GO:0003677">
    <property type="term" value="F:DNA binding"/>
    <property type="evidence" value="ECO:0007669"/>
    <property type="project" value="InterPro"/>
</dbReference>
<sequence>MTPQWMPLTDYQWAAISPFFDLQRKRKHDLRQILDCIFWLLRTGCQWRNLPPTWPHWQAVYYYFDQWKKAGLFERINATVNQLDRQQAGRAPLPSVLCIDTQSVKLAPLIYEYRGSDAHKLVNGRKRTYVVDTQGRLWVADVDAANVHDGTLAVPLIVSILWRCGERLEKIFGDQAYNGVFASELAEWSVDFEKASRPESTRGFVPVAKRWVVERSISWTNFFRRIVKDYEYTVSSSVNWLYLANIQVMLQRIQLRHQTQFPNML</sequence>
<evidence type="ECO:0000259" key="2">
    <source>
        <dbReference type="Pfam" id="PF13340"/>
    </source>
</evidence>
<evidence type="ECO:0000259" key="1">
    <source>
        <dbReference type="Pfam" id="PF01609"/>
    </source>
</evidence>
<feature type="domain" description="Insertion element IS402-like" evidence="2">
    <location>
        <begin position="8"/>
        <end position="76"/>
    </location>
</feature>
<gene>
    <name evidence="3" type="ORF">J2I47_07230</name>
    <name evidence="4" type="ORF">J2I47_08105</name>
</gene>
<accession>A0A939GGT0</accession>
<dbReference type="GO" id="GO:0004803">
    <property type="term" value="F:transposase activity"/>
    <property type="evidence" value="ECO:0007669"/>
    <property type="project" value="InterPro"/>
</dbReference>
<dbReference type="InterPro" id="IPR002559">
    <property type="entry name" value="Transposase_11"/>
</dbReference>
<dbReference type="PANTHER" id="PTHR30007">
    <property type="entry name" value="PHP DOMAIN PROTEIN"/>
    <property type="match status" value="1"/>
</dbReference>
<dbReference type="AlphaFoldDB" id="A0A939GGT0"/>
<dbReference type="PANTHER" id="PTHR30007:SF0">
    <property type="entry name" value="TRANSPOSASE"/>
    <property type="match status" value="1"/>
</dbReference>
<name>A0A939GGT0_9BACT</name>
<proteinExistence type="predicted"/>
<dbReference type="RefSeq" id="WP_207363904.1">
    <property type="nucleotide sequence ID" value="NZ_JAFMYV010000003.1"/>
</dbReference>
<dbReference type="Pfam" id="PF13340">
    <property type="entry name" value="DUF4096"/>
    <property type="match status" value="1"/>
</dbReference>
<comment type="caution">
    <text evidence="4">The sequence shown here is derived from an EMBL/GenBank/DDBJ whole genome shotgun (WGS) entry which is preliminary data.</text>
</comment>
<organism evidence="4 5">
    <name type="scientific">Fibrella rubiginis</name>
    <dbReference type="NCBI Taxonomy" id="2817060"/>
    <lineage>
        <taxon>Bacteria</taxon>
        <taxon>Pseudomonadati</taxon>
        <taxon>Bacteroidota</taxon>
        <taxon>Cytophagia</taxon>
        <taxon>Cytophagales</taxon>
        <taxon>Spirosomataceae</taxon>
        <taxon>Fibrella</taxon>
    </lineage>
</organism>
<reference evidence="4" key="1">
    <citation type="submission" date="2021-03" db="EMBL/GenBank/DDBJ databases">
        <title>Fibrella sp. HMF5335 genome sequencing and assembly.</title>
        <authorList>
            <person name="Kang H."/>
            <person name="Kim H."/>
            <person name="Bae S."/>
            <person name="Joh K."/>
        </authorList>
    </citation>
    <scope>NUCLEOTIDE SEQUENCE</scope>
    <source>
        <strain evidence="4">HMF5335</strain>
    </source>
</reference>
<dbReference type="Proteomes" id="UP000664034">
    <property type="component" value="Unassembled WGS sequence"/>
</dbReference>